<evidence type="ECO:0000259" key="7">
    <source>
        <dbReference type="PROSITE" id="PS50071"/>
    </source>
</evidence>
<keyword evidence="1 4" id="KW-0238">DNA-binding</keyword>
<dbReference type="STRING" id="765440.A0A0C3FWY8"/>
<evidence type="ECO:0000313" key="8">
    <source>
        <dbReference type="EMBL" id="KIM88680.1"/>
    </source>
</evidence>
<reference evidence="8 9" key="1">
    <citation type="submission" date="2014-04" db="EMBL/GenBank/DDBJ databases">
        <authorList>
            <consortium name="DOE Joint Genome Institute"/>
            <person name="Kuo A."/>
            <person name="Tarkka M."/>
            <person name="Buscot F."/>
            <person name="Kohler A."/>
            <person name="Nagy L.G."/>
            <person name="Floudas D."/>
            <person name="Copeland A."/>
            <person name="Barry K.W."/>
            <person name="Cichocki N."/>
            <person name="Veneault-Fourrey C."/>
            <person name="LaButti K."/>
            <person name="Lindquist E.A."/>
            <person name="Lipzen A."/>
            <person name="Lundell T."/>
            <person name="Morin E."/>
            <person name="Murat C."/>
            <person name="Sun H."/>
            <person name="Tunlid A."/>
            <person name="Henrissat B."/>
            <person name="Grigoriev I.V."/>
            <person name="Hibbett D.S."/>
            <person name="Martin F."/>
            <person name="Nordberg H.P."/>
            <person name="Cantor M.N."/>
            <person name="Hua S.X."/>
        </authorList>
    </citation>
    <scope>NUCLEOTIDE SEQUENCE [LARGE SCALE GENOMIC DNA]</scope>
    <source>
        <strain evidence="8 9">F 1598</strain>
    </source>
</reference>
<feature type="compositionally biased region" description="Polar residues" evidence="6">
    <location>
        <begin position="1"/>
        <end position="19"/>
    </location>
</feature>
<evidence type="ECO:0000313" key="9">
    <source>
        <dbReference type="Proteomes" id="UP000054166"/>
    </source>
</evidence>
<gene>
    <name evidence="8" type="ORF">PILCRDRAFT_2876</name>
</gene>
<evidence type="ECO:0000256" key="6">
    <source>
        <dbReference type="SAM" id="MobiDB-lite"/>
    </source>
</evidence>
<feature type="compositionally biased region" description="Polar residues" evidence="6">
    <location>
        <begin position="91"/>
        <end position="103"/>
    </location>
</feature>
<dbReference type="PROSITE" id="PS50071">
    <property type="entry name" value="HOMEOBOX_2"/>
    <property type="match status" value="1"/>
</dbReference>
<feature type="compositionally biased region" description="Acidic residues" evidence="6">
    <location>
        <begin position="230"/>
        <end position="243"/>
    </location>
</feature>
<feature type="domain" description="Homeobox" evidence="7">
    <location>
        <begin position="30"/>
        <end position="84"/>
    </location>
</feature>
<dbReference type="InterPro" id="IPR009057">
    <property type="entry name" value="Homeodomain-like_sf"/>
</dbReference>
<dbReference type="InterPro" id="IPR017970">
    <property type="entry name" value="Homeobox_CS"/>
</dbReference>
<dbReference type="InterPro" id="IPR001356">
    <property type="entry name" value="HD"/>
</dbReference>
<comment type="subcellular location">
    <subcellularLocation>
        <location evidence="4 5">Nucleus</location>
    </subcellularLocation>
</comment>
<dbReference type="SMART" id="SM00389">
    <property type="entry name" value="HOX"/>
    <property type="match status" value="1"/>
</dbReference>
<keyword evidence="3 4" id="KW-0539">Nucleus</keyword>
<dbReference type="PROSITE" id="PS00027">
    <property type="entry name" value="HOMEOBOX_1"/>
    <property type="match status" value="1"/>
</dbReference>
<protein>
    <recommendedName>
        <fullName evidence="7">Homeobox domain-containing protein</fullName>
    </recommendedName>
</protein>
<dbReference type="Gene3D" id="1.10.10.60">
    <property type="entry name" value="Homeodomain-like"/>
    <property type="match status" value="1"/>
</dbReference>
<evidence type="ECO:0000256" key="5">
    <source>
        <dbReference type="RuleBase" id="RU000682"/>
    </source>
</evidence>
<dbReference type="GO" id="GO:0005634">
    <property type="term" value="C:nucleus"/>
    <property type="evidence" value="ECO:0007669"/>
    <property type="project" value="UniProtKB-SubCell"/>
</dbReference>
<dbReference type="EMBL" id="KN832976">
    <property type="protein sequence ID" value="KIM88680.1"/>
    <property type="molecule type" value="Genomic_DNA"/>
</dbReference>
<organism evidence="8 9">
    <name type="scientific">Piloderma croceum (strain F 1598)</name>
    <dbReference type="NCBI Taxonomy" id="765440"/>
    <lineage>
        <taxon>Eukaryota</taxon>
        <taxon>Fungi</taxon>
        <taxon>Dikarya</taxon>
        <taxon>Basidiomycota</taxon>
        <taxon>Agaricomycotina</taxon>
        <taxon>Agaricomycetes</taxon>
        <taxon>Agaricomycetidae</taxon>
        <taxon>Atheliales</taxon>
        <taxon>Atheliaceae</taxon>
        <taxon>Piloderma</taxon>
    </lineage>
</organism>
<evidence type="ECO:0000256" key="1">
    <source>
        <dbReference type="ARBA" id="ARBA00023125"/>
    </source>
</evidence>
<dbReference type="InParanoid" id="A0A0C3FWY8"/>
<dbReference type="CDD" id="cd00086">
    <property type="entry name" value="homeodomain"/>
    <property type="match status" value="1"/>
</dbReference>
<reference evidence="9" key="2">
    <citation type="submission" date="2015-01" db="EMBL/GenBank/DDBJ databases">
        <title>Evolutionary Origins and Diversification of the Mycorrhizal Mutualists.</title>
        <authorList>
            <consortium name="DOE Joint Genome Institute"/>
            <consortium name="Mycorrhizal Genomics Consortium"/>
            <person name="Kohler A."/>
            <person name="Kuo A."/>
            <person name="Nagy L.G."/>
            <person name="Floudas D."/>
            <person name="Copeland A."/>
            <person name="Barry K.W."/>
            <person name="Cichocki N."/>
            <person name="Veneault-Fourrey C."/>
            <person name="LaButti K."/>
            <person name="Lindquist E.A."/>
            <person name="Lipzen A."/>
            <person name="Lundell T."/>
            <person name="Morin E."/>
            <person name="Murat C."/>
            <person name="Riley R."/>
            <person name="Ohm R."/>
            <person name="Sun H."/>
            <person name="Tunlid A."/>
            <person name="Henrissat B."/>
            <person name="Grigoriev I.V."/>
            <person name="Hibbett D.S."/>
            <person name="Martin F."/>
        </authorList>
    </citation>
    <scope>NUCLEOTIDE SEQUENCE [LARGE SCALE GENOMIC DNA]</scope>
    <source>
        <strain evidence="9">F 1598</strain>
    </source>
</reference>
<feature type="region of interest" description="Disordered" evidence="6">
    <location>
        <begin position="222"/>
        <end position="256"/>
    </location>
</feature>
<dbReference type="Proteomes" id="UP000054166">
    <property type="component" value="Unassembled WGS sequence"/>
</dbReference>
<dbReference type="GO" id="GO:0003677">
    <property type="term" value="F:DNA binding"/>
    <property type="evidence" value="ECO:0007669"/>
    <property type="project" value="UniProtKB-UniRule"/>
</dbReference>
<dbReference type="GO" id="GO:0000981">
    <property type="term" value="F:DNA-binding transcription factor activity, RNA polymerase II-specific"/>
    <property type="evidence" value="ECO:0007669"/>
    <property type="project" value="InterPro"/>
</dbReference>
<keyword evidence="2 4" id="KW-0371">Homeobox</keyword>
<keyword evidence="9" id="KW-1185">Reference proteome</keyword>
<sequence length="301" mass="33376">MAPLQRSSSMNTALSTRSVASKALSVPYTRRRVTPEQLKALNKLFSAKSHPSREDRAILANEMDMELKTVTNWFQNKRQTSKKRSAVWKENSCSTDRQLSRSASAPLKNARRLHPTISLDSIAGLHEKPGGPTVAIASQRPPLTPHKTNRRFYSSADKTDLWEHMPSSPIAPPSSPGAESFRFSALPFPTQTRKSLEWACAKARAGKQGEDDELFDIAEVDQREDSHEMETDDETETEVDEAVTPDGSASLSPGFDISHKHKQHVTLPGGKENVDPNLFPEYHPSEDVEAAMVLLGFMGRS</sequence>
<evidence type="ECO:0000256" key="4">
    <source>
        <dbReference type="PROSITE-ProRule" id="PRU00108"/>
    </source>
</evidence>
<dbReference type="Pfam" id="PF00046">
    <property type="entry name" value="Homeodomain"/>
    <property type="match status" value="1"/>
</dbReference>
<feature type="region of interest" description="Disordered" evidence="6">
    <location>
        <begin position="79"/>
        <end position="108"/>
    </location>
</feature>
<name>A0A0C3FWY8_PILCF</name>
<feature type="region of interest" description="Disordered" evidence="6">
    <location>
        <begin position="1"/>
        <end position="32"/>
    </location>
</feature>
<dbReference type="OrthoDB" id="6159439at2759"/>
<dbReference type="AlphaFoldDB" id="A0A0C3FWY8"/>
<evidence type="ECO:0000256" key="2">
    <source>
        <dbReference type="ARBA" id="ARBA00023155"/>
    </source>
</evidence>
<accession>A0A0C3FWY8</accession>
<proteinExistence type="predicted"/>
<feature type="DNA-binding region" description="Homeobox" evidence="4">
    <location>
        <begin position="32"/>
        <end position="85"/>
    </location>
</feature>
<dbReference type="HOGENOM" id="CLU_931197_0_0_1"/>
<evidence type="ECO:0000256" key="3">
    <source>
        <dbReference type="ARBA" id="ARBA00023242"/>
    </source>
</evidence>
<dbReference type="SUPFAM" id="SSF46689">
    <property type="entry name" value="Homeodomain-like"/>
    <property type="match status" value="1"/>
</dbReference>